<dbReference type="Pfam" id="PF00150">
    <property type="entry name" value="Cellulase"/>
    <property type="match status" value="1"/>
</dbReference>
<protein>
    <submittedName>
        <fullName evidence="9">Glycoside hydrolase family 5 protein</fullName>
    </submittedName>
</protein>
<gene>
    <name evidence="9" type="ORF">H5P27_14505</name>
</gene>
<feature type="domain" description="Glycoside hydrolase family 5" evidence="8">
    <location>
        <begin position="21"/>
        <end position="324"/>
    </location>
</feature>
<evidence type="ECO:0000256" key="5">
    <source>
        <dbReference type="ARBA" id="ARBA00023295"/>
    </source>
</evidence>
<dbReference type="AlphaFoldDB" id="A0A7X1B818"/>
<evidence type="ECO:0000313" key="9">
    <source>
        <dbReference type="EMBL" id="MBC2607262.1"/>
    </source>
</evidence>
<evidence type="ECO:0000256" key="2">
    <source>
        <dbReference type="ARBA" id="ARBA00022801"/>
    </source>
</evidence>
<keyword evidence="2 7" id="KW-0378">Hydrolase</keyword>
<comment type="caution">
    <text evidence="9">The sequence shown here is derived from an EMBL/GenBank/DDBJ whole genome shotgun (WGS) entry which is preliminary data.</text>
</comment>
<dbReference type="GO" id="GO:0005576">
    <property type="term" value="C:extracellular region"/>
    <property type="evidence" value="ECO:0007669"/>
    <property type="project" value="TreeGrafter"/>
</dbReference>
<sequence length="363" mass="41405">MEANAQELASTITLGWNVGNTLEAIGGETNWGNPMVSEELIKLVKSRGFDAIRLPVSWNQYADQETAKIDDAWMDRVKEVVEICIENDMRTIVNIHWDGGWLENNINPESKVANNQKQRAFWEQIATHLRDFDQRLIFASANEPHVETAEQMEVLMSYHQTFVDTVRSTGGKNAYRVLVVQGPVTDIAKTYELMRSWPKDTVEDRLMAEVHYYTPYNFAGLIEEADWGKPFYYWGKEFHSETDAKHNSKFGEEEEALRLLGLMKEQFADRGIPVILGEFGAIHRLHLEGEDLELHLASVAHYLDFVTENALENGLLPFYWDCGNTGDNGFGLFDRDSNSVAHESLLKALEVGSRAGNHYWKVD</sequence>
<evidence type="ECO:0000313" key="10">
    <source>
        <dbReference type="Proteomes" id="UP000526501"/>
    </source>
</evidence>
<dbReference type="EMBL" id="JACHVC010000012">
    <property type="protein sequence ID" value="MBC2607262.1"/>
    <property type="molecule type" value="Genomic_DNA"/>
</dbReference>
<dbReference type="GO" id="GO:0008422">
    <property type="term" value="F:beta-glucosidase activity"/>
    <property type="evidence" value="ECO:0007669"/>
    <property type="project" value="TreeGrafter"/>
</dbReference>
<dbReference type="Proteomes" id="UP000526501">
    <property type="component" value="Unassembled WGS sequence"/>
</dbReference>
<accession>A0A7X1B818</accession>
<evidence type="ECO:0000256" key="1">
    <source>
        <dbReference type="ARBA" id="ARBA00005641"/>
    </source>
</evidence>
<dbReference type="InterPro" id="IPR017853">
    <property type="entry name" value="GH"/>
</dbReference>
<keyword evidence="4" id="KW-0119">Carbohydrate metabolism</keyword>
<dbReference type="GO" id="GO:0009986">
    <property type="term" value="C:cell surface"/>
    <property type="evidence" value="ECO:0007669"/>
    <property type="project" value="TreeGrafter"/>
</dbReference>
<keyword evidence="10" id="KW-1185">Reference proteome</keyword>
<organism evidence="9 10">
    <name type="scientific">Pelagicoccus albus</name>
    <dbReference type="NCBI Taxonomy" id="415222"/>
    <lineage>
        <taxon>Bacteria</taxon>
        <taxon>Pseudomonadati</taxon>
        <taxon>Verrucomicrobiota</taxon>
        <taxon>Opitutia</taxon>
        <taxon>Puniceicoccales</taxon>
        <taxon>Pelagicoccaceae</taxon>
        <taxon>Pelagicoccus</taxon>
    </lineage>
</organism>
<comment type="similarity">
    <text evidence="1 7">Belongs to the glycosyl hydrolase 5 (cellulase A) family.</text>
</comment>
<dbReference type="Gene3D" id="3.20.20.80">
    <property type="entry name" value="Glycosidases"/>
    <property type="match status" value="1"/>
</dbReference>
<dbReference type="PANTHER" id="PTHR31297:SF41">
    <property type="entry name" value="ENDOGLUCANASE, PUTATIVE (AFU_ORTHOLOGUE AFUA_5G01830)-RELATED"/>
    <property type="match status" value="1"/>
</dbReference>
<evidence type="ECO:0000256" key="7">
    <source>
        <dbReference type="RuleBase" id="RU361153"/>
    </source>
</evidence>
<keyword evidence="5 7" id="KW-0326">Glycosidase</keyword>
<reference evidence="9 10" key="1">
    <citation type="submission" date="2020-07" db="EMBL/GenBank/DDBJ databases">
        <authorList>
            <person name="Feng X."/>
        </authorList>
    </citation>
    <scope>NUCLEOTIDE SEQUENCE [LARGE SCALE GENOMIC DNA]</scope>
    <source>
        <strain evidence="9 10">JCM23202</strain>
    </source>
</reference>
<name>A0A7X1B818_9BACT</name>
<dbReference type="InterPro" id="IPR001547">
    <property type="entry name" value="Glyco_hydro_5"/>
</dbReference>
<keyword evidence="3" id="KW-0136">Cellulose degradation</keyword>
<evidence type="ECO:0000259" key="8">
    <source>
        <dbReference type="Pfam" id="PF00150"/>
    </source>
</evidence>
<dbReference type="InterPro" id="IPR050386">
    <property type="entry name" value="Glycosyl_hydrolase_5"/>
</dbReference>
<evidence type="ECO:0000256" key="6">
    <source>
        <dbReference type="ARBA" id="ARBA00023326"/>
    </source>
</evidence>
<evidence type="ECO:0000256" key="4">
    <source>
        <dbReference type="ARBA" id="ARBA00023277"/>
    </source>
</evidence>
<evidence type="ECO:0000256" key="3">
    <source>
        <dbReference type="ARBA" id="ARBA00023001"/>
    </source>
</evidence>
<dbReference type="GO" id="GO:0030245">
    <property type="term" value="P:cellulose catabolic process"/>
    <property type="evidence" value="ECO:0007669"/>
    <property type="project" value="UniProtKB-KW"/>
</dbReference>
<dbReference type="PANTHER" id="PTHR31297">
    <property type="entry name" value="GLUCAN ENDO-1,6-BETA-GLUCOSIDASE B"/>
    <property type="match status" value="1"/>
</dbReference>
<dbReference type="SUPFAM" id="SSF51445">
    <property type="entry name" value="(Trans)glycosidases"/>
    <property type="match status" value="1"/>
</dbReference>
<keyword evidence="6" id="KW-0624">Polysaccharide degradation</keyword>
<proteinExistence type="inferred from homology"/>